<evidence type="ECO:0000256" key="1">
    <source>
        <dbReference type="SAM" id="MobiDB-lite"/>
    </source>
</evidence>
<sequence length="291" mass="32406">MTQNQDAYHCPAAPERDVPEGTTSSTWDPEATYHSSPWSGLPPGSTHSTAQDLDIAHCPTSESSPPPGVISLPQASLVDQEVPPSESAGTTEVPGEDDCISLQYPIPTGSHLFPFCFPFRGIQTLGARSKHVRKAHNKWIAFQCTCCVPPFETQKKRSNSDPPRRSGFSIPRAIEHKGGPTASRGKHDLRLEDQPTSRQHQKNQPCLQNPHAGPCRGGNDCHLASQQPHQTPQRPHRNHLAQYECKMKQRSPTEDEHPHVWKQSYICQNPFYIPMRQFVLSDMNSSDITDI</sequence>
<protein>
    <submittedName>
        <fullName evidence="2">Uncharacterized protein</fullName>
    </submittedName>
</protein>
<dbReference type="Proteomes" id="UP000031443">
    <property type="component" value="Unassembled WGS sequence"/>
</dbReference>
<keyword evidence="3" id="KW-1185">Reference proteome</keyword>
<evidence type="ECO:0000313" key="2">
    <source>
        <dbReference type="EMBL" id="EMP26152.1"/>
    </source>
</evidence>
<feature type="region of interest" description="Disordered" evidence="1">
    <location>
        <begin position="217"/>
        <end position="238"/>
    </location>
</feature>
<organism evidence="2 3">
    <name type="scientific">Chelonia mydas</name>
    <name type="common">Green sea-turtle</name>
    <name type="synonym">Chelonia agassizi</name>
    <dbReference type="NCBI Taxonomy" id="8469"/>
    <lineage>
        <taxon>Eukaryota</taxon>
        <taxon>Metazoa</taxon>
        <taxon>Chordata</taxon>
        <taxon>Craniata</taxon>
        <taxon>Vertebrata</taxon>
        <taxon>Euteleostomi</taxon>
        <taxon>Archelosauria</taxon>
        <taxon>Testudinata</taxon>
        <taxon>Testudines</taxon>
        <taxon>Cryptodira</taxon>
        <taxon>Durocryptodira</taxon>
        <taxon>Americhelydia</taxon>
        <taxon>Chelonioidea</taxon>
        <taxon>Cheloniidae</taxon>
        <taxon>Chelonia</taxon>
    </lineage>
</organism>
<accession>M7BD47</accession>
<name>M7BD47_CHEMY</name>
<feature type="compositionally biased region" description="Basic and acidic residues" evidence="1">
    <location>
        <begin position="153"/>
        <end position="164"/>
    </location>
</feature>
<proteinExistence type="predicted"/>
<reference evidence="3" key="1">
    <citation type="journal article" date="2013" name="Nat. Genet.">
        <title>The draft genomes of soft-shell turtle and green sea turtle yield insights into the development and evolution of the turtle-specific body plan.</title>
        <authorList>
            <person name="Wang Z."/>
            <person name="Pascual-Anaya J."/>
            <person name="Zadissa A."/>
            <person name="Li W."/>
            <person name="Niimura Y."/>
            <person name="Huang Z."/>
            <person name="Li C."/>
            <person name="White S."/>
            <person name="Xiong Z."/>
            <person name="Fang D."/>
            <person name="Wang B."/>
            <person name="Ming Y."/>
            <person name="Chen Y."/>
            <person name="Zheng Y."/>
            <person name="Kuraku S."/>
            <person name="Pignatelli M."/>
            <person name="Herrero J."/>
            <person name="Beal K."/>
            <person name="Nozawa M."/>
            <person name="Li Q."/>
            <person name="Wang J."/>
            <person name="Zhang H."/>
            <person name="Yu L."/>
            <person name="Shigenobu S."/>
            <person name="Wang J."/>
            <person name="Liu J."/>
            <person name="Flicek P."/>
            <person name="Searle S."/>
            <person name="Wang J."/>
            <person name="Kuratani S."/>
            <person name="Yin Y."/>
            <person name="Aken B."/>
            <person name="Zhang G."/>
            <person name="Irie N."/>
        </authorList>
    </citation>
    <scope>NUCLEOTIDE SEQUENCE [LARGE SCALE GENOMIC DNA]</scope>
</reference>
<dbReference type="EMBL" id="KB583106">
    <property type="protein sequence ID" value="EMP26152.1"/>
    <property type="molecule type" value="Genomic_DNA"/>
</dbReference>
<feature type="compositionally biased region" description="Polar residues" evidence="1">
    <location>
        <begin position="21"/>
        <end position="38"/>
    </location>
</feature>
<dbReference type="AlphaFoldDB" id="M7BD47"/>
<feature type="region of interest" description="Disordered" evidence="1">
    <location>
        <begin position="1"/>
        <end position="72"/>
    </location>
</feature>
<evidence type="ECO:0000313" key="3">
    <source>
        <dbReference type="Proteomes" id="UP000031443"/>
    </source>
</evidence>
<gene>
    <name evidence="2" type="ORF">UY3_16786</name>
</gene>
<feature type="region of interest" description="Disordered" evidence="1">
    <location>
        <begin position="153"/>
        <end position="187"/>
    </location>
</feature>